<dbReference type="InterPro" id="IPR036689">
    <property type="entry name" value="ESAT-6-like_sf"/>
</dbReference>
<proteinExistence type="predicted"/>
<keyword evidence="2" id="KW-1185">Reference proteome</keyword>
<sequence>MAGLQIDPEGMRRSADGLDAAKDEVQALLDQFTAALAQYADAFGGDMVGSIAGPAHEECVAVATECFTSNIEALEAYSQDLREMADEHEANDAEVAKSFTTIHGGLKP</sequence>
<dbReference type="Gene3D" id="1.10.287.1060">
    <property type="entry name" value="ESAT-6-like"/>
    <property type="match status" value="1"/>
</dbReference>
<dbReference type="EMBL" id="PVTJ01000002">
    <property type="protein sequence ID" value="PRY60568.1"/>
    <property type="molecule type" value="Genomic_DNA"/>
</dbReference>
<dbReference type="SUPFAM" id="SSF140453">
    <property type="entry name" value="EsxAB dimer-like"/>
    <property type="match status" value="1"/>
</dbReference>
<evidence type="ECO:0000313" key="2">
    <source>
        <dbReference type="Proteomes" id="UP000238176"/>
    </source>
</evidence>
<name>A0A2T0URS7_9ACTN</name>
<evidence type="ECO:0000313" key="1">
    <source>
        <dbReference type="EMBL" id="PRY60568.1"/>
    </source>
</evidence>
<dbReference type="OrthoDB" id="3627085at2"/>
<protein>
    <submittedName>
        <fullName evidence="1">Uncharacterized protein YukE</fullName>
    </submittedName>
</protein>
<dbReference type="AlphaFoldDB" id="A0A2T0URS7"/>
<organism evidence="1 2">
    <name type="scientific">Glycomyces artemisiae</name>
    <dbReference type="NCBI Taxonomy" id="1076443"/>
    <lineage>
        <taxon>Bacteria</taxon>
        <taxon>Bacillati</taxon>
        <taxon>Actinomycetota</taxon>
        <taxon>Actinomycetes</taxon>
        <taxon>Glycomycetales</taxon>
        <taxon>Glycomycetaceae</taxon>
        <taxon>Glycomyces</taxon>
    </lineage>
</organism>
<dbReference type="Proteomes" id="UP000238176">
    <property type="component" value="Unassembled WGS sequence"/>
</dbReference>
<dbReference type="RefSeq" id="WP_146147975.1">
    <property type="nucleotide sequence ID" value="NZ_PVTJ01000002.1"/>
</dbReference>
<gene>
    <name evidence="1" type="ORF">B0I28_102173</name>
</gene>
<comment type="caution">
    <text evidence="1">The sequence shown here is derived from an EMBL/GenBank/DDBJ whole genome shotgun (WGS) entry which is preliminary data.</text>
</comment>
<reference evidence="1 2" key="1">
    <citation type="submission" date="2018-03" db="EMBL/GenBank/DDBJ databases">
        <title>Genomic Encyclopedia of Type Strains, Phase III (KMG-III): the genomes of soil and plant-associated and newly described type strains.</title>
        <authorList>
            <person name="Whitman W."/>
        </authorList>
    </citation>
    <scope>NUCLEOTIDE SEQUENCE [LARGE SCALE GENOMIC DNA]</scope>
    <source>
        <strain evidence="1 2">CGMCC 4.7067</strain>
    </source>
</reference>
<accession>A0A2T0URS7</accession>